<accession>Q1YNC2</accession>
<dbReference type="InterPro" id="IPR014598">
    <property type="entry name" value="UCP035865"/>
</dbReference>
<comment type="caution">
    <text evidence="1">The sequence shown here is derived from an EMBL/GenBank/DDBJ whole genome shotgun (WGS) entry which is preliminary data.</text>
</comment>
<organism evidence="1 2">
    <name type="scientific">Aurantimonas manganoxydans (strain ATCC BAA-1229 / DSM 21871 / SI85-9A1)</name>
    <dbReference type="NCBI Taxonomy" id="287752"/>
    <lineage>
        <taxon>Bacteria</taxon>
        <taxon>Pseudomonadati</taxon>
        <taxon>Pseudomonadota</taxon>
        <taxon>Alphaproteobacteria</taxon>
        <taxon>Hyphomicrobiales</taxon>
        <taxon>Aurantimonadaceae</taxon>
        <taxon>Aurantimonas</taxon>
    </lineage>
</organism>
<dbReference type="RefSeq" id="WP_009209753.1">
    <property type="nucleotide sequence ID" value="NZ_BBWP01000025.1"/>
</dbReference>
<protein>
    <recommendedName>
        <fullName evidence="3">DUF2336 domain-containing protein</fullName>
    </recommendedName>
</protein>
<dbReference type="PIRSF" id="PIRSF035865">
    <property type="entry name" value="UCP035865"/>
    <property type="match status" value="1"/>
</dbReference>
<keyword evidence="2" id="KW-1185">Reference proteome</keyword>
<sequence length="379" mass="40161">MIVQRFVKWCETATSTQRAEGAAILSRALLDGRITAEERPGADAALMLMLDDPSPKVRQAMALELADGRGAPRAVLRALCEDNDSIACIVAGRSPALSDDDLIDLVATGSEALRDAIAARRLVSARVAAALAELAAAATCITLLGNPGAGIASISYRRISERHGDVAALRGALVARDDLPSTVRQTLILRTGQALAELPMLRNLIGGERADRLAFEACERATALLADNVGEAEVPALVEHLRASGQLNVAFLLRTVCTGNIDLFAAALVRLSAMSDRRVRTILADGRQSAFRTLMTAAGLPVASAPLFRCAVAVWRDLAAGRLSVAVEDVPQVVMQRVAGSFTATQGDSGFDEIMRFLHRLAGETSREAARQHARQLAA</sequence>
<dbReference type="BioCyc" id="AURANTIMONAS:SI859A1_01920-MONOMER"/>
<dbReference type="Pfam" id="PF10098">
    <property type="entry name" value="DUF2336"/>
    <property type="match status" value="1"/>
</dbReference>
<dbReference type="AlphaFoldDB" id="Q1YNC2"/>
<name>Q1YNC2_AURMS</name>
<dbReference type="InterPro" id="IPR019285">
    <property type="entry name" value="DUF2336"/>
</dbReference>
<proteinExistence type="predicted"/>
<dbReference type="HOGENOM" id="CLU_035493_0_0_5"/>
<evidence type="ECO:0000313" key="1">
    <source>
        <dbReference type="EMBL" id="EAS51109.1"/>
    </source>
</evidence>
<evidence type="ECO:0008006" key="3">
    <source>
        <dbReference type="Google" id="ProtNLM"/>
    </source>
</evidence>
<dbReference type="OrthoDB" id="9798569at2"/>
<reference evidence="1 2" key="1">
    <citation type="journal article" date="2008" name="Appl. Environ. Microbiol.">
        <title>Genomic insights into Mn(II) oxidation by the marine alphaproteobacterium Aurantimonas sp. strain SI85-9A1.</title>
        <authorList>
            <person name="Dick G.J."/>
            <person name="Podell S."/>
            <person name="Johnson H.A."/>
            <person name="Rivera-Espinoza Y."/>
            <person name="Bernier-Latmani R."/>
            <person name="McCarthy J.K."/>
            <person name="Torpey J.W."/>
            <person name="Clement B.G."/>
            <person name="Gaasterland T."/>
            <person name="Tebo B.M."/>
        </authorList>
    </citation>
    <scope>NUCLEOTIDE SEQUENCE [LARGE SCALE GENOMIC DNA]</scope>
    <source>
        <strain evidence="1 2">SI85-9A1</strain>
    </source>
</reference>
<evidence type="ECO:0000313" key="2">
    <source>
        <dbReference type="Proteomes" id="UP000000321"/>
    </source>
</evidence>
<gene>
    <name evidence="1" type="ORF">SI859A1_01920</name>
</gene>
<dbReference type="EMBL" id="AAPJ01000001">
    <property type="protein sequence ID" value="EAS51109.1"/>
    <property type="molecule type" value="Genomic_DNA"/>
</dbReference>
<dbReference type="Proteomes" id="UP000000321">
    <property type="component" value="Unassembled WGS sequence"/>
</dbReference>